<comment type="caution">
    <text evidence="3">The sequence shown here is derived from an EMBL/GenBank/DDBJ whole genome shotgun (WGS) entry which is preliminary data.</text>
</comment>
<name>A0A0F9QR91_9ZZZZ</name>
<feature type="region of interest" description="Disordered" evidence="1">
    <location>
        <begin position="19"/>
        <end position="43"/>
    </location>
</feature>
<organism evidence="3">
    <name type="scientific">marine sediment metagenome</name>
    <dbReference type="NCBI Taxonomy" id="412755"/>
    <lineage>
        <taxon>unclassified sequences</taxon>
        <taxon>metagenomes</taxon>
        <taxon>ecological metagenomes</taxon>
    </lineage>
</organism>
<accession>A0A0F9QR91</accession>
<dbReference type="AlphaFoldDB" id="A0A0F9QR91"/>
<protein>
    <recommendedName>
        <fullName evidence="2">dATP/dGTP diphosphohydrolase N-terminal domain-containing protein</fullName>
    </recommendedName>
</protein>
<evidence type="ECO:0000259" key="2">
    <source>
        <dbReference type="Pfam" id="PF18909"/>
    </source>
</evidence>
<proteinExistence type="predicted"/>
<feature type="compositionally biased region" description="Basic and acidic residues" evidence="1">
    <location>
        <begin position="25"/>
        <end position="43"/>
    </location>
</feature>
<sequence>MNPECSDCGNKVHDTTCRNHPNNRKRYDSVKDSGERREFSTGSVRDVRKGKGRFDLIPPCALLRLAQHYENGAVKYGDRNWEKGQPLSSYVDSMLRHGQDYLSGDRSEDHLAAIAWNAFSVIFTEEMIGFGKLPKEFADLPLSIPNRPDWVA</sequence>
<feature type="domain" description="dATP/dGTP diphosphohydrolase N-terminal" evidence="2">
    <location>
        <begin position="45"/>
        <end position="122"/>
    </location>
</feature>
<evidence type="ECO:0000313" key="3">
    <source>
        <dbReference type="EMBL" id="KKN46745.1"/>
    </source>
</evidence>
<dbReference type="Pfam" id="PF18909">
    <property type="entry name" value="dGTP_diPhyd_N"/>
    <property type="match status" value="1"/>
</dbReference>
<gene>
    <name evidence="3" type="ORF">LCGC14_0669690</name>
</gene>
<dbReference type="EMBL" id="LAZR01001313">
    <property type="protein sequence ID" value="KKN46745.1"/>
    <property type="molecule type" value="Genomic_DNA"/>
</dbReference>
<evidence type="ECO:0000256" key="1">
    <source>
        <dbReference type="SAM" id="MobiDB-lite"/>
    </source>
</evidence>
<reference evidence="3" key="1">
    <citation type="journal article" date="2015" name="Nature">
        <title>Complex archaea that bridge the gap between prokaryotes and eukaryotes.</title>
        <authorList>
            <person name="Spang A."/>
            <person name="Saw J.H."/>
            <person name="Jorgensen S.L."/>
            <person name="Zaremba-Niedzwiedzka K."/>
            <person name="Martijn J."/>
            <person name="Lind A.E."/>
            <person name="van Eijk R."/>
            <person name="Schleper C."/>
            <person name="Guy L."/>
            <person name="Ettema T.J."/>
        </authorList>
    </citation>
    <scope>NUCLEOTIDE SEQUENCE</scope>
</reference>
<dbReference type="InterPro" id="IPR044038">
    <property type="entry name" value="dATP/dGTP_diPOhydrolase_N"/>
</dbReference>